<dbReference type="NCBIfam" id="TIGR00621">
    <property type="entry name" value="ssb"/>
    <property type="match status" value="1"/>
</dbReference>
<dbReference type="EMBL" id="NIQC01000017">
    <property type="protein sequence ID" value="OWZ83491.1"/>
    <property type="molecule type" value="Genomic_DNA"/>
</dbReference>
<proteinExistence type="inferred from homology"/>
<reference evidence="5 6" key="1">
    <citation type="submission" date="2017-06" db="EMBL/GenBank/DDBJ databases">
        <title>Draft Genome Sequence of Natranaerobius trueperi halophilic, alkalithermophilic bacteria from soda lakes.</title>
        <authorList>
            <person name="Zhao B."/>
        </authorList>
    </citation>
    <scope>NUCLEOTIDE SEQUENCE [LARGE SCALE GENOMIC DNA]</scope>
    <source>
        <strain evidence="5 6">DSM 18760</strain>
    </source>
</reference>
<sequence length="153" mass="17056">MLNQVVLIGRLTRDPELRYTPGNGVAVCNFSLAVERPFTNRQGEREADFINIVTWRKQAEQCANHLGKGRLVAVNGRLQMRSYETQDGQTRRVAEVVGESVRFLDWPKNSNKNSGSNYSESGFGNQGSSDNSGSDQFGFGGEEYQVDDDDVPF</sequence>
<dbReference type="InterPro" id="IPR012340">
    <property type="entry name" value="NA-bd_OB-fold"/>
</dbReference>
<evidence type="ECO:0000256" key="2">
    <source>
        <dbReference type="HAMAP-Rule" id="MF_00984"/>
    </source>
</evidence>
<dbReference type="CDD" id="cd04496">
    <property type="entry name" value="SSB_OBF"/>
    <property type="match status" value="1"/>
</dbReference>
<dbReference type="InterPro" id="IPR000424">
    <property type="entry name" value="Primosome_PriB/ssb"/>
</dbReference>
<feature type="region of interest" description="Disordered" evidence="4">
    <location>
        <begin position="105"/>
        <end position="153"/>
    </location>
</feature>
<dbReference type="Pfam" id="PF00436">
    <property type="entry name" value="SSB"/>
    <property type="match status" value="1"/>
</dbReference>
<dbReference type="Gene3D" id="2.40.50.140">
    <property type="entry name" value="Nucleic acid-binding proteins"/>
    <property type="match status" value="1"/>
</dbReference>
<dbReference type="GO" id="GO:0009295">
    <property type="term" value="C:nucleoid"/>
    <property type="evidence" value="ECO:0007669"/>
    <property type="project" value="TreeGrafter"/>
</dbReference>
<dbReference type="InterPro" id="IPR011344">
    <property type="entry name" value="ssDNA-bd"/>
</dbReference>
<protein>
    <recommendedName>
        <fullName evidence="2 3">Single-stranded DNA-binding protein</fullName>
        <shortName evidence="2">SSB</shortName>
    </recommendedName>
</protein>
<dbReference type="PANTHER" id="PTHR10302">
    <property type="entry name" value="SINGLE-STRANDED DNA-BINDING PROTEIN"/>
    <property type="match status" value="1"/>
</dbReference>
<feature type="compositionally biased region" description="Acidic residues" evidence="4">
    <location>
        <begin position="144"/>
        <end position="153"/>
    </location>
</feature>
<dbReference type="PROSITE" id="PS50935">
    <property type="entry name" value="SSB"/>
    <property type="match status" value="1"/>
</dbReference>
<evidence type="ECO:0000256" key="3">
    <source>
        <dbReference type="PIRNR" id="PIRNR002070"/>
    </source>
</evidence>
<gene>
    <name evidence="5" type="ORF">CDO51_08315</name>
</gene>
<dbReference type="RefSeq" id="WP_089023817.1">
    <property type="nucleotide sequence ID" value="NZ_NIQC01000017.1"/>
</dbReference>
<evidence type="ECO:0000313" key="6">
    <source>
        <dbReference type="Proteomes" id="UP000214588"/>
    </source>
</evidence>
<name>A0A226BX46_9FIRM</name>
<dbReference type="AlphaFoldDB" id="A0A226BX46"/>
<dbReference type="GO" id="GO:0006260">
    <property type="term" value="P:DNA replication"/>
    <property type="evidence" value="ECO:0007669"/>
    <property type="project" value="InterPro"/>
</dbReference>
<evidence type="ECO:0000256" key="4">
    <source>
        <dbReference type="SAM" id="MobiDB-lite"/>
    </source>
</evidence>
<comment type="subunit">
    <text evidence="2">Homotetramer.</text>
</comment>
<dbReference type="SUPFAM" id="SSF50249">
    <property type="entry name" value="Nucleic acid-binding proteins"/>
    <property type="match status" value="1"/>
</dbReference>
<comment type="caution">
    <text evidence="5">The sequence shown here is derived from an EMBL/GenBank/DDBJ whole genome shotgun (WGS) entry which is preliminary data.</text>
</comment>
<keyword evidence="1 2" id="KW-0238">DNA-binding</keyword>
<dbReference type="PANTHER" id="PTHR10302:SF27">
    <property type="entry name" value="SINGLE-STRANDED DNA-BINDING PROTEIN"/>
    <property type="match status" value="1"/>
</dbReference>
<keyword evidence="6" id="KW-1185">Reference proteome</keyword>
<organism evidence="5 6">
    <name type="scientific">Natranaerobius trueperi</name>
    <dbReference type="NCBI Taxonomy" id="759412"/>
    <lineage>
        <taxon>Bacteria</taxon>
        <taxon>Bacillati</taxon>
        <taxon>Bacillota</taxon>
        <taxon>Clostridia</taxon>
        <taxon>Natranaerobiales</taxon>
        <taxon>Natranaerobiaceae</taxon>
        <taxon>Natranaerobius</taxon>
    </lineage>
</organism>
<accession>A0A226BX46</accession>
<feature type="compositionally biased region" description="Low complexity" evidence="4">
    <location>
        <begin position="108"/>
        <end position="137"/>
    </location>
</feature>
<evidence type="ECO:0000256" key="1">
    <source>
        <dbReference type="ARBA" id="ARBA00023125"/>
    </source>
</evidence>
<dbReference type="HAMAP" id="MF_00984">
    <property type="entry name" value="SSB"/>
    <property type="match status" value="1"/>
</dbReference>
<dbReference type="Proteomes" id="UP000214588">
    <property type="component" value="Unassembled WGS sequence"/>
</dbReference>
<dbReference type="PIRSF" id="PIRSF002070">
    <property type="entry name" value="SSB"/>
    <property type="match status" value="1"/>
</dbReference>
<dbReference type="GO" id="GO:0003697">
    <property type="term" value="F:single-stranded DNA binding"/>
    <property type="evidence" value="ECO:0007669"/>
    <property type="project" value="UniProtKB-UniRule"/>
</dbReference>
<comment type="caution">
    <text evidence="2">Lacks conserved residue(s) required for the propagation of feature annotation.</text>
</comment>
<evidence type="ECO:0000313" key="5">
    <source>
        <dbReference type="EMBL" id="OWZ83491.1"/>
    </source>
</evidence>
<dbReference type="OrthoDB" id="9809878at2"/>